<proteinExistence type="predicted"/>
<dbReference type="EMBL" id="DVJP01000075">
    <property type="protein sequence ID" value="HIS77360.1"/>
    <property type="molecule type" value="Genomic_DNA"/>
</dbReference>
<reference evidence="1" key="1">
    <citation type="submission" date="2020-10" db="EMBL/GenBank/DDBJ databases">
        <authorList>
            <person name="Gilroy R."/>
        </authorList>
    </citation>
    <scope>NUCLEOTIDE SEQUENCE</scope>
    <source>
        <strain evidence="1">CHK199-13235</strain>
    </source>
</reference>
<dbReference type="InterPro" id="IPR014060">
    <property type="entry name" value="PglZ"/>
</dbReference>
<dbReference type="AlphaFoldDB" id="A0A9D1K0I5"/>
<comment type="caution">
    <text evidence="1">The sequence shown here is derived from an EMBL/GenBank/DDBJ whole genome shotgun (WGS) entry which is preliminary data.</text>
</comment>
<gene>
    <name evidence="1" type="primary">pglZ</name>
    <name evidence="1" type="ORF">IAB51_11240</name>
</gene>
<dbReference type="Pfam" id="PF08665">
    <property type="entry name" value="PglZ"/>
    <property type="match status" value="1"/>
</dbReference>
<dbReference type="Proteomes" id="UP000824002">
    <property type="component" value="Unassembled WGS sequence"/>
</dbReference>
<dbReference type="Gene3D" id="3.40.720.10">
    <property type="entry name" value="Alkaline Phosphatase, subunit A"/>
    <property type="match status" value="1"/>
</dbReference>
<dbReference type="SUPFAM" id="SSF53649">
    <property type="entry name" value="Alkaline phosphatase-like"/>
    <property type="match status" value="1"/>
</dbReference>
<name>A0A9D1K0I5_9FIRM</name>
<dbReference type="InterPro" id="IPR017850">
    <property type="entry name" value="Alkaline_phosphatase_core_sf"/>
</dbReference>
<evidence type="ECO:0000313" key="1">
    <source>
        <dbReference type="EMBL" id="HIS77360.1"/>
    </source>
</evidence>
<protein>
    <submittedName>
        <fullName evidence="1">BREX-1 system phosphatase PglZ type A</fullName>
    </submittedName>
</protein>
<evidence type="ECO:0000313" key="2">
    <source>
        <dbReference type="Proteomes" id="UP000824002"/>
    </source>
</evidence>
<dbReference type="NCBIfam" id="TIGR02687">
    <property type="entry name" value="BREX-1 system phosphatase PglZ type A"/>
    <property type="match status" value="1"/>
</dbReference>
<sequence length="862" mass="97774">MSTESIQFALRERFAAPLPDFYRRRIIFWQDPDREFEGMVDQLSIPGVTILKLTGSNTFAVKKLLLHDDLAGDYLIYNPISYADPRENWLRDVELFSEEFRADYFSMLMDELNIRSNPVMRKTVRMYAAFFSNKERTAKLRRIGREYETPLQLHTDIMAVLAGLNGGSAQDVMIAVLSGGLDEEQNVALNAIKKFGNLDAFWQLVRKYTGYLHEDGQRLTLFAAHVLLTALAQAMNPSALKGLERFISESGEAYCYSLVHEWRSREDASALWELCRTVEQELQLPARFAKLETEALLAGDIFPAIHEAVLSRFLEEISERIVKPELFLQTVENRRTSGWYEQFRYYYDCLYAIARMQEFYQENAAGFHMTEPEKIWKFYADTAYKMDGWYREFYYAFGLALRDGNPVLEDRLKHTADYVETLYQNWYLKELNGCWANAIADGLSSLGYVPGIDRQRDFFAHYGKPAAAKNSRVFVIISDGLRYEVASELCGLLIRTTKGTAKLESMQSVFPSITKFGMAALLPGNRLSVNVNMEVFVDEMPTCSTAEREKVLCAGNPRSVAVQYEDVLGMRRAERRELIKGTEIVYIYHNVIDAIGDKTSTEKKVFEACADAVEELANLLRIIVNDMQGTDILITADHGFLYTYSPLTQGEKVSKDLLCGEIYETGRRYVLAAPDASAEYLLPVQMSQQIGGIPVQGFTPRDTSRIRMAGGGENYVHGGVSLQEMAVPVVCFKNLRSTSKQYVEVTNAGLKLLSESRKVTNLLFSLDFFQQQPVGDKVQSCTYTIYMADDQGAVVSDRQTVIADRTSVNASERVFRVRFSLKAGAYSSGVPYRLVIENGMDIPEEITFHIDIAFADDFGFDL</sequence>
<accession>A0A9D1K0I5</accession>
<reference evidence="1" key="2">
    <citation type="journal article" date="2021" name="PeerJ">
        <title>Extensive microbial diversity within the chicken gut microbiome revealed by metagenomics and culture.</title>
        <authorList>
            <person name="Gilroy R."/>
            <person name="Ravi A."/>
            <person name="Getino M."/>
            <person name="Pursley I."/>
            <person name="Horton D.L."/>
            <person name="Alikhan N.F."/>
            <person name="Baker D."/>
            <person name="Gharbi K."/>
            <person name="Hall N."/>
            <person name="Watson M."/>
            <person name="Adriaenssens E.M."/>
            <person name="Foster-Nyarko E."/>
            <person name="Jarju S."/>
            <person name="Secka A."/>
            <person name="Antonio M."/>
            <person name="Oren A."/>
            <person name="Chaudhuri R.R."/>
            <person name="La Ragione R."/>
            <person name="Hildebrand F."/>
            <person name="Pallen M.J."/>
        </authorList>
    </citation>
    <scope>NUCLEOTIDE SEQUENCE</scope>
    <source>
        <strain evidence="1">CHK199-13235</strain>
    </source>
</reference>
<organism evidence="1 2">
    <name type="scientific">Candidatus Merdivicinus excrementipullorum</name>
    <dbReference type="NCBI Taxonomy" id="2840867"/>
    <lineage>
        <taxon>Bacteria</taxon>
        <taxon>Bacillati</taxon>
        <taxon>Bacillota</taxon>
        <taxon>Clostridia</taxon>
        <taxon>Eubacteriales</taxon>
        <taxon>Oscillospiraceae</taxon>
        <taxon>Oscillospiraceae incertae sedis</taxon>
        <taxon>Candidatus Merdivicinus</taxon>
    </lineage>
</organism>